<evidence type="ECO:0000256" key="1">
    <source>
        <dbReference type="SAM" id="MobiDB-lite"/>
    </source>
</evidence>
<protein>
    <recommendedName>
        <fullName evidence="2">DH domain-containing protein</fullName>
    </recommendedName>
</protein>
<sequence length="788" mass="87769">MMTYYVPYEQSEGGQLRNDRLTDSNERLISRVTKYQVANSFARNDRENEGLREWSEKQVAGDHRKGCVSNLEIKNGLDTINSQISCLVQSVARLEHSNQLLWEKFGLLEKPPGTAISVQTRGQRSPLCTPSPSESPQSRTGRNTDASPTLVHPDCPLHGREKERLSPRAADNVPFVRVACSANSPVPPIIYIGKASSGEVRVTEADVFAPRASSRWHSKTEIPSNLPHATVMSEVIPAETAEHRFRIEHDGEVCSSSDQTSPVVRTSNYAALPIAPPPSTVKRDNACSPIHCGLNSGKRSVSVGTSDVDKVASKPPTPARDPPQQPSGQEGIAKRLPMIVDSIEAHRIRLKHNKSPKAPETGFRSRTNDKEQTFKVPKSNMTTSGSTSSGENLPPALVPHPSTVSKRLSKSQEAFSARPIKRQLWNIQPISANSSRSSADSGGGGGSNSNDTSPIGTPKVSPGARPPCSNTSRYPRTTAPTKSFQNNRNANEETKQPDFIAMVLEELATTEQTYVHTLSQFLILRDEVFAPNWKINRQKFIRLFPAAIDDLYNLHRVASGKMKLALDKSETSQSRSRSISCDRSERSMCPFRVLADMIDGCQTLGYASHTRFASYYHGVPAWSVAPFFRLYMRYLSEFSLAMQALSEMRHGSSTLKRNLKKLQRHPACELRDITAYLLAPVQRLPRYLLLVKKLIYYTSKNEQSALYRCKAGLRKCEYGPDNSAIVGPSCPIPTHPSLEALRRAESALHGMLLELDEMVGVEMAGLCGRKKAYRQQWYFDTWWRWRKR</sequence>
<feature type="compositionally biased region" description="Polar residues" evidence="1">
    <location>
        <begin position="402"/>
        <end position="414"/>
    </location>
</feature>
<organism evidence="3">
    <name type="scientific">Schistocephalus solidus</name>
    <name type="common">Tapeworm</name>
    <dbReference type="NCBI Taxonomy" id="70667"/>
    <lineage>
        <taxon>Eukaryota</taxon>
        <taxon>Metazoa</taxon>
        <taxon>Spiralia</taxon>
        <taxon>Lophotrochozoa</taxon>
        <taxon>Platyhelminthes</taxon>
        <taxon>Cestoda</taxon>
        <taxon>Eucestoda</taxon>
        <taxon>Diphyllobothriidea</taxon>
        <taxon>Diphyllobothriidae</taxon>
        <taxon>Schistocephalus</taxon>
    </lineage>
</organism>
<feature type="region of interest" description="Disordered" evidence="1">
    <location>
        <begin position="347"/>
        <end position="493"/>
    </location>
</feature>
<accession>A0A0X3PQS3</accession>
<feature type="compositionally biased region" description="Low complexity" evidence="1">
    <location>
        <begin position="431"/>
        <end position="440"/>
    </location>
</feature>
<dbReference type="InterPro" id="IPR035899">
    <property type="entry name" value="DBL_dom_sf"/>
</dbReference>
<dbReference type="Pfam" id="PF00621">
    <property type="entry name" value="RhoGEF"/>
    <property type="match status" value="1"/>
</dbReference>
<feature type="region of interest" description="Disordered" evidence="1">
    <location>
        <begin position="116"/>
        <end position="160"/>
    </location>
</feature>
<evidence type="ECO:0000313" key="3">
    <source>
        <dbReference type="EMBL" id="JAP52307.1"/>
    </source>
</evidence>
<dbReference type="GO" id="GO:0005085">
    <property type="term" value="F:guanyl-nucleotide exchange factor activity"/>
    <property type="evidence" value="ECO:0007669"/>
    <property type="project" value="InterPro"/>
</dbReference>
<feature type="compositionally biased region" description="Polar residues" evidence="1">
    <location>
        <begin position="116"/>
        <end position="147"/>
    </location>
</feature>
<dbReference type="InterPro" id="IPR051092">
    <property type="entry name" value="FYVE_RhoGEF_PH"/>
</dbReference>
<feature type="domain" description="DH" evidence="2">
    <location>
        <begin position="499"/>
        <end position="758"/>
    </location>
</feature>
<feature type="compositionally biased region" description="Pro residues" evidence="1">
    <location>
        <begin position="315"/>
        <end position="325"/>
    </location>
</feature>
<dbReference type="SMART" id="SM00325">
    <property type="entry name" value="RhoGEF"/>
    <property type="match status" value="1"/>
</dbReference>
<evidence type="ECO:0000259" key="2">
    <source>
        <dbReference type="PROSITE" id="PS50010"/>
    </source>
</evidence>
<dbReference type="PANTHER" id="PTHR12673:SF159">
    <property type="entry name" value="LD03170P"/>
    <property type="match status" value="1"/>
</dbReference>
<dbReference type="GO" id="GO:0005737">
    <property type="term" value="C:cytoplasm"/>
    <property type="evidence" value="ECO:0007669"/>
    <property type="project" value="TreeGrafter"/>
</dbReference>
<feature type="compositionally biased region" description="Polar residues" evidence="1">
    <location>
        <begin position="468"/>
        <end position="489"/>
    </location>
</feature>
<dbReference type="InterPro" id="IPR000219">
    <property type="entry name" value="DH_dom"/>
</dbReference>
<gene>
    <name evidence="3" type="primary">TAG52</name>
    <name evidence="3" type="ORF">TR117370</name>
</gene>
<dbReference type="PANTHER" id="PTHR12673">
    <property type="entry name" value="FACIOGENITAL DYSPLASIA PROTEIN"/>
    <property type="match status" value="1"/>
</dbReference>
<dbReference type="SUPFAM" id="SSF48065">
    <property type="entry name" value="DBL homology domain (DH-domain)"/>
    <property type="match status" value="1"/>
</dbReference>
<reference evidence="3" key="1">
    <citation type="submission" date="2016-01" db="EMBL/GenBank/DDBJ databases">
        <title>Reference transcriptome for the parasite Schistocephalus solidus: insights into the molecular evolution of parasitism.</title>
        <authorList>
            <person name="Hebert F.O."/>
            <person name="Grambauer S."/>
            <person name="Barber I."/>
            <person name="Landry C.R."/>
            <person name="Aubin-Horth N."/>
        </authorList>
    </citation>
    <scope>NUCLEOTIDE SEQUENCE</scope>
</reference>
<name>A0A0X3PQS3_SCHSO</name>
<feature type="region of interest" description="Disordered" evidence="1">
    <location>
        <begin position="291"/>
        <end position="334"/>
    </location>
</feature>
<dbReference type="Gene3D" id="1.20.900.10">
    <property type="entry name" value="Dbl homology (DH) domain"/>
    <property type="match status" value="1"/>
</dbReference>
<dbReference type="AlphaFoldDB" id="A0A0X3PQS3"/>
<dbReference type="EMBL" id="GEEE01010918">
    <property type="protein sequence ID" value="JAP52307.1"/>
    <property type="molecule type" value="Transcribed_RNA"/>
</dbReference>
<dbReference type="PROSITE" id="PS50010">
    <property type="entry name" value="DH_2"/>
    <property type="match status" value="1"/>
</dbReference>
<proteinExistence type="predicted"/>